<proteinExistence type="inferred from homology"/>
<dbReference type="InterPro" id="IPR027471">
    <property type="entry name" value="YbeD-like_sf"/>
</dbReference>
<accession>A0A0N0GPG0</accession>
<sequence length="103" mass="11340">MTTPSPTFTDLDVPKLENLVEFPVLIPVKAVSKKQVELADFQSALMEVTVAHFPDFDAALVTIRPSSQGNYHAATLDITFDNIEQVHAIDAALRAHPLVRMVL</sequence>
<dbReference type="GO" id="GO:0005829">
    <property type="term" value="C:cytosol"/>
    <property type="evidence" value="ECO:0007669"/>
    <property type="project" value="TreeGrafter"/>
</dbReference>
<protein>
    <submittedName>
        <fullName evidence="2">Uncharacterized protein</fullName>
    </submittedName>
</protein>
<comment type="similarity">
    <text evidence="1">Belongs to the UPF0250 family.</text>
</comment>
<gene>
    <name evidence="2" type="ORF">WG78_07515</name>
</gene>
<dbReference type="PANTHER" id="PTHR38036">
    <property type="entry name" value="UPF0250 PROTEIN YBED"/>
    <property type="match status" value="1"/>
</dbReference>
<dbReference type="AlphaFoldDB" id="A0A0N0GPG0"/>
<dbReference type="STRING" id="857265.WG78_07515"/>
<dbReference type="InterPro" id="IPR007454">
    <property type="entry name" value="UPF0250_YbeD-like"/>
</dbReference>
<evidence type="ECO:0000313" key="3">
    <source>
        <dbReference type="Proteomes" id="UP000037939"/>
    </source>
</evidence>
<evidence type="ECO:0000256" key="1">
    <source>
        <dbReference type="ARBA" id="ARBA00008460"/>
    </source>
</evidence>
<dbReference type="OrthoDB" id="9793424at2"/>
<keyword evidence="3" id="KW-1185">Reference proteome</keyword>
<evidence type="ECO:0000313" key="2">
    <source>
        <dbReference type="EMBL" id="KPC53673.1"/>
    </source>
</evidence>
<dbReference type="PANTHER" id="PTHR38036:SF1">
    <property type="entry name" value="UPF0250 PROTEIN YBED"/>
    <property type="match status" value="1"/>
</dbReference>
<name>A0A0N0GPG0_9NEIS</name>
<dbReference type="Proteomes" id="UP000037939">
    <property type="component" value="Unassembled WGS sequence"/>
</dbReference>
<dbReference type="SUPFAM" id="SSF117991">
    <property type="entry name" value="YbeD/HP0495-like"/>
    <property type="match status" value="1"/>
</dbReference>
<comment type="caution">
    <text evidence="2">The sequence shown here is derived from an EMBL/GenBank/DDBJ whole genome shotgun (WGS) entry which is preliminary data.</text>
</comment>
<organism evidence="2 3">
    <name type="scientific">Amantichitinum ursilacus</name>
    <dbReference type="NCBI Taxonomy" id="857265"/>
    <lineage>
        <taxon>Bacteria</taxon>
        <taxon>Pseudomonadati</taxon>
        <taxon>Pseudomonadota</taxon>
        <taxon>Betaproteobacteria</taxon>
        <taxon>Neisseriales</taxon>
        <taxon>Chitinibacteraceae</taxon>
        <taxon>Amantichitinum</taxon>
    </lineage>
</organism>
<dbReference type="Pfam" id="PF04359">
    <property type="entry name" value="DUF493"/>
    <property type="match status" value="1"/>
</dbReference>
<reference evidence="2 3" key="1">
    <citation type="submission" date="2015-07" db="EMBL/GenBank/DDBJ databases">
        <title>Draft genome sequence of the Amantichitinum ursilacus IGB-41, a new chitin-degrading bacterium.</title>
        <authorList>
            <person name="Kirstahler P."/>
            <person name="Guenther M."/>
            <person name="Grumaz C."/>
            <person name="Rupp S."/>
            <person name="Zibek S."/>
            <person name="Sohn K."/>
        </authorList>
    </citation>
    <scope>NUCLEOTIDE SEQUENCE [LARGE SCALE GENOMIC DNA]</scope>
    <source>
        <strain evidence="2 3">IGB-41</strain>
    </source>
</reference>
<dbReference type="Gene3D" id="3.30.70.260">
    <property type="match status" value="1"/>
</dbReference>
<dbReference type="EMBL" id="LAQT01000005">
    <property type="protein sequence ID" value="KPC53673.1"/>
    <property type="molecule type" value="Genomic_DNA"/>
</dbReference>
<dbReference type="RefSeq" id="WP_053937178.1">
    <property type="nucleotide sequence ID" value="NZ_LAQT01000005.1"/>
</dbReference>